<dbReference type="GO" id="GO:0015098">
    <property type="term" value="F:molybdate ion transmembrane transporter activity"/>
    <property type="evidence" value="ECO:0007669"/>
    <property type="project" value="UniProtKB-UniRule"/>
</dbReference>
<dbReference type="InterPro" id="IPR035906">
    <property type="entry name" value="MetI-like_sf"/>
</dbReference>
<keyword evidence="9 10" id="KW-0472">Membrane</keyword>
<dbReference type="Pfam" id="PF00528">
    <property type="entry name" value="BPD_transp_1"/>
    <property type="match status" value="1"/>
</dbReference>
<feature type="transmembrane region" description="Helical" evidence="10">
    <location>
        <begin position="83"/>
        <end position="106"/>
    </location>
</feature>
<comment type="function">
    <text evidence="1 11">Part of the binding-protein-dependent transport system for molybdenum; probably responsible for the translocation of the substrate across the membrane.</text>
</comment>
<comment type="caution">
    <text evidence="11">Lacks conserved residue(s) required for the propagation of feature annotation.</text>
</comment>
<dbReference type="InterPro" id="IPR011867">
    <property type="entry name" value="ModB_ABC"/>
</dbReference>
<gene>
    <name evidence="13" type="primary">modB</name>
    <name evidence="13" type="ORF">ENJ61_07305</name>
</gene>
<dbReference type="Gene3D" id="1.10.3720.10">
    <property type="entry name" value="MetI-like"/>
    <property type="match status" value="1"/>
</dbReference>
<comment type="similarity">
    <text evidence="3 11">Belongs to the binding-protein-dependent transport system permease family. CysTW subfamily.</text>
</comment>
<accession>A0A7C5Q932</accession>
<evidence type="ECO:0000256" key="9">
    <source>
        <dbReference type="ARBA" id="ARBA00023136"/>
    </source>
</evidence>
<evidence type="ECO:0000256" key="8">
    <source>
        <dbReference type="ARBA" id="ARBA00022989"/>
    </source>
</evidence>
<dbReference type="PANTHER" id="PTHR30183">
    <property type="entry name" value="MOLYBDENUM TRANSPORT SYSTEM PERMEASE PROTEIN MODB"/>
    <property type="match status" value="1"/>
</dbReference>
<dbReference type="PANTHER" id="PTHR30183:SF8">
    <property type="entry name" value="MOLYBDENUM TRANSPORT SYSTEM PERMEASE"/>
    <property type="match status" value="1"/>
</dbReference>
<evidence type="ECO:0000256" key="5">
    <source>
        <dbReference type="ARBA" id="ARBA00022475"/>
    </source>
</evidence>
<dbReference type="Proteomes" id="UP000885792">
    <property type="component" value="Unassembled WGS sequence"/>
</dbReference>
<name>A0A7C5Q932_AQUAO</name>
<dbReference type="InterPro" id="IPR000515">
    <property type="entry name" value="MetI-like"/>
</dbReference>
<dbReference type="GO" id="GO:0005886">
    <property type="term" value="C:plasma membrane"/>
    <property type="evidence" value="ECO:0007669"/>
    <property type="project" value="UniProtKB-SubCell"/>
</dbReference>
<organism evidence="13">
    <name type="scientific">Aquifex aeolicus</name>
    <dbReference type="NCBI Taxonomy" id="63363"/>
    <lineage>
        <taxon>Bacteria</taxon>
        <taxon>Pseudomonadati</taxon>
        <taxon>Aquificota</taxon>
        <taxon>Aquificia</taxon>
        <taxon>Aquificales</taxon>
        <taxon>Aquificaceae</taxon>
        <taxon>Aquifex</taxon>
    </lineage>
</organism>
<comment type="subcellular location">
    <subcellularLocation>
        <location evidence="2 10">Cell membrane</location>
        <topology evidence="2 10">Multi-pass membrane protein</topology>
    </subcellularLocation>
</comment>
<comment type="caution">
    <text evidence="13">The sequence shown here is derived from an EMBL/GenBank/DDBJ whole genome shotgun (WGS) entry which is preliminary data.</text>
</comment>
<dbReference type="NCBIfam" id="TIGR02141">
    <property type="entry name" value="modB_ABC"/>
    <property type="match status" value="1"/>
</dbReference>
<evidence type="ECO:0000256" key="1">
    <source>
        <dbReference type="ARBA" id="ARBA00002949"/>
    </source>
</evidence>
<evidence type="ECO:0000256" key="7">
    <source>
        <dbReference type="ARBA" id="ARBA00022692"/>
    </source>
</evidence>
<keyword evidence="5 11" id="KW-1003">Cell membrane</keyword>
<dbReference type="PROSITE" id="PS50928">
    <property type="entry name" value="ABC_TM1"/>
    <property type="match status" value="1"/>
</dbReference>
<dbReference type="EMBL" id="DRNB01000265">
    <property type="protein sequence ID" value="HHJ64698.1"/>
    <property type="molecule type" value="Genomic_DNA"/>
</dbReference>
<dbReference type="AlphaFoldDB" id="A0A7C5Q932"/>
<keyword evidence="8 10" id="KW-1133">Transmembrane helix</keyword>
<dbReference type="CDD" id="cd06261">
    <property type="entry name" value="TM_PBP2"/>
    <property type="match status" value="1"/>
</dbReference>
<evidence type="ECO:0000256" key="6">
    <source>
        <dbReference type="ARBA" id="ARBA00022505"/>
    </source>
</evidence>
<sequence>MMVEALLLSLKLSLATTGLLLLLSLALGYLLSFRDLPAKGLLEALLLLPILLPPTVLGFYLIALLSPDSPVGALITALRGKPLLFSFEALLIGSLIYSLPFGVFPVRDAFQSVSRRHIEVAYVFGYSPLETFLRVVLPNSWGGILTASALVFAHTMGEFGVVLMLGGSIPGETKTLSIYIYDEVQALNYGEAHRASLLLLTVSLVALAVLSFVRRGWIEKLRSS</sequence>
<feature type="transmembrane region" description="Helical" evidence="10">
    <location>
        <begin position="44"/>
        <end position="63"/>
    </location>
</feature>
<feature type="transmembrane region" description="Helical" evidence="10">
    <location>
        <begin position="12"/>
        <end position="32"/>
    </location>
</feature>
<evidence type="ECO:0000256" key="10">
    <source>
        <dbReference type="RuleBase" id="RU363032"/>
    </source>
</evidence>
<evidence type="ECO:0000256" key="2">
    <source>
        <dbReference type="ARBA" id="ARBA00004651"/>
    </source>
</evidence>
<keyword evidence="4 10" id="KW-0813">Transport</keyword>
<feature type="domain" description="ABC transmembrane type-1" evidence="12">
    <location>
        <begin position="6"/>
        <end position="210"/>
    </location>
</feature>
<feature type="transmembrane region" description="Helical" evidence="10">
    <location>
        <begin position="195"/>
        <end position="213"/>
    </location>
</feature>
<evidence type="ECO:0000259" key="12">
    <source>
        <dbReference type="PROSITE" id="PS50928"/>
    </source>
</evidence>
<evidence type="ECO:0000256" key="3">
    <source>
        <dbReference type="ARBA" id="ARBA00007069"/>
    </source>
</evidence>
<dbReference type="SUPFAM" id="SSF161098">
    <property type="entry name" value="MetI-like"/>
    <property type="match status" value="1"/>
</dbReference>
<evidence type="ECO:0000256" key="11">
    <source>
        <dbReference type="RuleBase" id="RU365097"/>
    </source>
</evidence>
<proteinExistence type="inferred from homology"/>
<evidence type="ECO:0000256" key="4">
    <source>
        <dbReference type="ARBA" id="ARBA00022448"/>
    </source>
</evidence>
<keyword evidence="6 11" id="KW-0500">Molybdenum</keyword>
<reference evidence="13" key="1">
    <citation type="journal article" date="2020" name="mSystems">
        <title>Genome- and Community-Level Interaction Insights into Carbon Utilization and Element Cycling Functions of Hydrothermarchaeota in Hydrothermal Sediment.</title>
        <authorList>
            <person name="Zhou Z."/>
            <person name="Liu Y."/>
            <person name="Xu W."/>
            <person name="Pan J."/>
            <person name="Luo Z.H."/>
            <person name="Li M."/>
        </authorList>
    </citation>
    <scope>NUCLEOTIDE SEQUENCE [LARGE SCALE GENOMIC DNA]</scope>
    <source>
        <strain evidence="13">HyVt-501</strain>
    </source>
</reference>
<evidence type="ECO:0000313" key="13">
    <source>
        <dbReference type="EMBL" id="HHJ64698.1"/>
    </source>
</evidence>
<protein>
    <recommendedName>
        <fullName evidence="11">Molybdenum transport system permease</fullName>
    </recommendedName>
</protein>
<keyword evidence="7 10" id="KW-0812">Transmembrane</keyword>